<name>A0A0A9CC47_ARUDO</name>
<reference evidence="1" key="1">
    <citation type="submission" date="2014-09" db="EMBL/GenBank/DDBJ databases">
        <authorList>
            <person name="Magalhaes I.L.F."/>
            <person name="Oliveira U."/>
            <person name="Santos F.R."/>
            <person name="Vidigal T.H.D.A."/>
            <person name="Brescovit A.D."/>
            <person name="Santos A.J."/>
        </authorList>
    </citation>
    <scope>NUCLEOTIDE SEQUENCE</scope>
    <source>
        <tissue evidence="1">Shoot tissue taken approximately 20 cm above the soil surface</tissue>
    </source>
</reference>
<proteinExistence type="predicted"/>
<protein>
    <submittedName>
        <fullName evidence="1">Uncharacterized protein</fullName>
    </submittedName>
</protein>
<dbReference type="AlphaFoldDB" id="A0A0A9CC47"/>
<reference evidence="1" key="2">
    <citation type="journal article" date="2015" name="Data Brief">
        <title>Shoot transcriptome of the giant reed, Arundo donax.</title>
        <authorList>
            <person name="Barrero R.A."/>
            <person name="Guerrero F.D."/>
            <person name="Moolhuijzen P."/>
            <person name="Goolsby J.A."/>
            <person name="Tidwell J."/>
            <person name="Bellgard S.E."/>
            <person name="Bellgard M.I."/>
        </authorList>
    </citation>
    <scope>NUCLEOTIDE SEQUENCE</scope>
    <source>
        <tissue evidence="1">Shoot tissue taken approximately 20 cm above the soil surface</tissue>
    </source>
</reference>
<sequence length="87" mass="9908">MFGRKPISLGKHYMPNLLIPALRMLPVDHSRSATAMQVHSVNVWRASLKSLLRIGSLMIEQEDASRILPWIALVWKTRQVQQTCSTP</sequence>
<accession>A0A0A9CC47</accession>
<organism evidence="1">
    <name type="scientific">Arundo donax</name>
    <name type="common">Giant reed</name>
    <name type="synonym">Donax arundinaceus</name>
    <dbReference type="NCBI Taxonomy" id="35708"/>
    <lineage>
        <taxon>Eukaryota</taxon>
        <taxon>Viridiplantae</taxon>
        <taxon>Streptophyta</taxon>
        <taxon>Embryophyta</taxon>
        <taxon>Tracheophyta</taxon>
        <taxon>Spermatophyta</taxon>
        <taxon>Magnoliopsida</taxon>
        <taxon>Liliopsida</taxon>
        <taxon>Poales</taxon>
        <taxon>Poaceae</taxon>
        <taxon>PACMAD clade</taxon>
        <taxon>Arundinoideae</taxon>
        <taxon>Arundineae</taxon>
        <taxon>Arundo</taxon>
    </lineage>
</organism>
<evidence type="ECO:0000313" key="1">
    <source>
        <dbReference type="EMBL" id="JAD69067.1"/>
    </source>
</evidence>
<dbReference type="EMBL" id="GBRH01228828">
    <property type="protein sequence ID" value="JAD69067.1"/>
    <property type="molecule type" value="Transcribed_RNA"/>
</dbReference>